<dbReference type="InterPro" id="IPR003594">
    <property type="entry name" value="HATPase_dom"/>
</dbReference>
<dbReference type="InterPro" id="IPR004358">
    <property type="entry name" value="Sig_transdc_His_kin-like_C"/>
</dbReference>
<keyword evidence="7" id="KW-0808">Transferase</keyword>
<feature type="transmembrane region" description="Helical" evidence="15">
    <location>
        <begin position="12"/>
        <end position="30"/>
    </location>
</feature>
<dbReference type="PANTHER" id="PTHR45436:SF5">
    <property type="entry name" value="SENSOR HISTIDINE KINASE TRCS"/>
    <property type="match status" value="1"/>
</dbReference>
<keyword evidence="13" id="KW-0902">Two-component regulatory system</keyword>
<dbReference type="Pfam" id="PF18719">
    <property type="entry name" value="ArlS_N"/>
    <property type="match status" value="1"/>
</dbReference>
<dbReference type="InterPro" id="IPR003661">
    <property type="entry name" value="HisK_dim/P_dom"/>
</dbReference>
<dbReference type="Gene3D" id="1.10.287.130">
    <property type="match status" value="1"/>
</dbReference>
<evidence type="ECO:0000259" key="17">
    <source>
        <dbReference type="PROSITE" id="PS50885"/>
    </source>
</evidence>
<feature type="domain" description="HAMP" evidence="17">
    <location>
        <begin position="176"/>
        <end position="231"/>
    </location>
</feature>
<dbReference type="GO" id="GO:0000155">
    <property type="term" value="F:phosphorelay sensor kinase activity"/>
    <property type="evidence" value="ECO:0007669"/>
    <property type="project" value="InterPro"/>
</dbReference>
<evidence type="ECO:0000256" key="9">
    <source>
        <dbReference type="ARBA" id="ARBA00022741"/>
    </source>
</evidence>
<feature type="domain" description="Histidine kinase" evidence="16">
    <location>
        <begin position="239"/>
        <end position="451"/>
    </location>
</feature>
<dbReference type="PROSITE" id="PS50109">
    <property type="entry name" value="HIS_KIN"/>
    <property type="match status" value="1"/>
</dbReference>
<protein>
    <recommendedName>
        <fullName evidence="4">Signal transduction histidine-protein kinase ArlS</fullName>
        <ecNumber evidence="3">2.7.13.3</ecNumber>
    </recommendedName>
</protein>
<dbReference type="EMBL" id="NMUQ01000001">
    <property type="protein sequence ID" value="OXM16443.1"/>
    <property type="molecule type" value="Genomic_DNA"/>
</dbReference>
<evidence type="ECO:0000256" key="8">
    <source>
        <dbReference type="ARBA" id="ARBA00022692"/>
    </source>
</evidence>
<evidence type="ECO:0000256" key="6">
    <source>
        <dbReference type="ARBA" id="ARBA00022553"/>
    </source>
</evidence>
<dbReference type="InterPro" id="IPR036890">
    <property type="entry name" value="HATPase_C_sf"/>
</dbReference>
<dbReference type="SUPFAM" id="SSF55874">
    <property type="entry name" value="ATPase domain of HSP90 chaperone/DNA topoisomerase II/histidine kinase"/>
    <property type="match status" value="1"/>
</dbReference>
<dbReference type="FunFam" id="3.30.565.10:FF:000006">
    <property type="entry name" value="Sensor histidine kinase WalK"/>
    <property type="match status" value="1"/>
</dbReference>
<dbReference type="Pfam" id="PF00672">
    <property type="entry name" value="HAMP"/>
    <property type="match status" value="1"/>
</dbReference>
<dbReference type="OrthoDB" id="9786919at2"/>
<evidence type="ECO:0000313" key="19">
    <source>
        <dbReference type="Proteomes" id="UP000215145"/>
    </source>
</evidence>
<dbReference type="InterPro" id="IPR005467">
    <property type="entry name" value="His_kinase_dom"/>
</dbReference>
<evidence type="ECO:0000259" key="16">
    <source>
        <dbReference type="PROSITE" id="PS50109"/>
    </source>
</evidence>
<keyword evidence="11" id="KW-0067">ATP-binding</keyword>
<dbReference type="CDD" id="cd00075">
    <property type="entry name" value="HATPase"/>
    <property type="match status" value="1"/>
</dbReference>
<dbReference type="InterPro" id="IPR036097">
    <property type="entry name" value="HisK_dim/P_sf"/>
</dbReference>
<comment type="catalytic activity">
    <reaction evidence="1">
        <text>ATP + protein L-histidine = ADP + protein N-phospho-L-histidine.</text>
        <dbReference type="EC" id="2.7.13.3"/>
    </reaction>
</comment>
<dbReference type="InterPro" id="IPR041610">
    <property type="entry name" value="ArlS_N"/>
</dbReference>
<evidence type="ECO:0000256" key="14">
    <source>
        <dbReference type="ARBA" id="ARBA00023136"/>
    </source>
</evidence>
<dbReference type="Gene3D" id="6.10.340.10">
    <property type="match status" value="1"/>
</dbReference>
<keyword evidence="6" id="KW-0597">Phosphoprotein</keyword>
<comment type="subcellular location">
    <subcellularLocation>
        <location evidence="2">Cell membrane</location>
        <topology evidence="2">Multi-pass membrane protein</topology>
    </subcellularLocation>
</comment>
<evidence type="ECO:0000256" key="15">
    <source>
        <dbReference type="SAM" id="Phobius"/>
    </source>
</evidence>
<keyword evidence="14 15" id="KW-0472">Membrane</keyword>
<keyword evidence="5" id="KW-1003">Cell membrane</keyword>
<proteinExistence type="predicted"/>
<dbReference type="Gene3D" id="3.30.565.10">
    <property type="entry name" value="Histidine kinase-like ATPase, C-terminal domain"/>
    <property type="match status" value="1"/>
</dbReference>
<dbReference type="InterPro" id="IPR050428">
    <property type="entry name" value="TCS_sensor_his_kinase"/>
</dbReference>
<evidence type="ECO:0000256" key="1">
    <source>
        <dbReference type="ARBA" id="ARBA00000085"/>
    </source>
</evidence>
<evidence type="ECO:0000256" key="13">
    <source>
        <dbReference type="ARBA" id="ARBA00023012"/>
    </source>
</evidence>
<dbReference type="InterPro" id="IPR003660">
    <property type="entry name" value="HAMP_dom"/>
</dbReference>
<evidence type="ECO:0000256" key="4">
    <source>
        <dbReference type="ARBA" id="ARBA00015735"/>
    </source>
</evidence>
<sequence>MTLRKRFTLFTIFWLIFILILFNIFVYLFMTKITTRSEQQVMTNKVNLILENSKIMDKEQLSDEGLLREFYNVNELIRIITPDGKTVNLQGSDTDLLALPVKFQSSHEQGEMFVDSTRVLYMKVPLYQDSEIIGMLEIERKLNLQDSYMKVLVAALFVTSIGAILFAIFGTYWFTSRLTAPIQHMVQTMREIDRSGKLRSIEIGDKEESAELLQLIRAFNQMIERLDRTFARQKQFVADASHELKTPLTVIVSYAGMLKRWGRDDENIRGEAIEAIAKEAERLQNLTKSMLMLAEAEQEDWLNLQTFDVVQMVDELAGMLQTTFQRQIRVHTSTTGLKMSADKDKIRQLLVILLDNAIKYSKEPIDVTVSSVKQSVRIHVTDKGIGISETEIPNLFERFYRVDGARRRITGGVGLGLSIAKRIVEMHEGQIDVFSKPGKGTTITLQFPQTLKNTSGR</sequence>
<evidence type="ECO:0000256" key="3">
    <source>
        <dbReference type="ARBA" id="ARBA00012438"/>
    </source>
</evidence>
<dbReference type="SMART" id="SM00387">
    <property type="entry name" value="HATPase_c"/>
    <property type="match status" value="1"/>
</dbReference>
<dbReference type="SUPFAM" id="SSF47384">
    <property type="entry name" value="Homodimeric domain of signal transducing histidine kinase"/>
    <property type="match status" value="1"/>
</dbReference>
<dbReference type="GO" id="GO:0005886">
    <property type="term" value="C:plasma membrane"/>
    <property type="evidence" value="ECO:0007669"/>
    <property type="project" value="UniProtKB-SubCell"/>
</dbReference>
<gene>
    <name evidence="18" type="ORF">CGZ75_07150</name>
</gene>
<dbReference type="RefSeq" id="WP_089523528.1">
    <property type="nucleotide sequence ID" value="NZ_NMUQ01000001.1"/>
</dbReference>
<keyword evidence="9" id="KW-0547">Nucleotide-binding</keyword>
<organism evidence="18 19">
    <name type="scientific">Paenibacillus herberti</name>
    <dbReference type="NCBI Taxonomy" id="1619309"/>
    <lineage>
        <taxon>Bacteria</taxon>
        <taxon>Bacillati</taxon>
        <taxon>Bacillota</taxon>
        <taxon>Bacilli</taxon>
        <taxon>Bacillales</taxon>
        <taxon>Paenibacillaceae</taxon>
        <taxon>Paenibacillus</taxon>
    </lineage>
</organism>
<dbReference type="PROSITE" id="PS50885">
    <property type="entry name" value="HAMP"/>
    <property type="match status" value="1"/>
</dbReference>
<dbReference type="AlphaFoldDB" id="A0A229P2F7"/>
<dbReference type="EC" id="2.7.13.3" evidence="3"/>
<dbReference type="Pfam" id="PF02518">
    <property type="entry name" value="HATPase_c"/>
    <property type="match status" value="1"/>
</dbReference>
<accession>A0A229P2F7</accession>
<dbReference type="Proteomes" id="UP000215145">
    <property type="component" value="Unassembled WGS sequence"/>
</dbReference>
<comment type="caution">
    <text evidence="18">The sequence shown here is derived from an EMBL/GenBank/DDBJ whole genome shotgun (WGS) entry which is preliminary data.</text>
</comment>
<dbReference type="SMART" id="SM00388">
    <property type="entry name" value="HisKA"/>
    <property type="match status" value="1"/>
</dbReference>
<dbReference type="Pfam" id="PF00512">
    <property type="entry name" value="HisKA"/>
    <property type="match status" value="1"/>
</dbReference>
<keyword evidence="10 18" id="KW-0418">Kinase</keyword>
<dbReference type="SMART" id="SM00304">
    <property type="entry name" value="HAMP"/>
    <property type="match status" value="1"/>
</dbReference>
<dbReference type="CDD" id="cd06225">
    <property type="entry name" value="HAMP"/>
    <property type="match status" value="1"/>
</dbReference>
<evidence type="ECO:0000256" key="11">
    <source>
        <dbReference type="ARBA" id="ARBA00022840"/>
    </source>
</evidence>
<evidence type="ECO:0000313" key="18">
    <source>
        <dbReference type="EMBL" id="OXM16443.1"/>
    </source>
</evidence>
<dbReference type="GO" id="GO:0005524">
    <property type="term" value="F:ATP binding"/>
    <property type="evidence" value="ECO:0007669"/>
    <property type="project" value="UniProtKB-KW"/>
</dbReference>
<evidence type="ECO:0000256" key="7">
    <source>
        <dbReference type="ARBA" id="ARBA00022679"/>
    </source>
</evidence>
<dbReference type="FunFam" id="1.10.287.130:FF:000001">
    <property type="entry name" value="Two-component sensor histidine kinase"/>
    <property type="match status" value="1"/>
</dbReference>
<evidence type="ECO:0000256" key="10">
    <source>
        <dbReference type="ARBA" id="ARBA00022777"/>
    </source>
</evidence>
<reference evidence="18 19" key="1">
    <citation type="submission" date="2017-07" db="EMBL/GenBank/DDBJ databases">
        <title>Paenibacillus herberti R33 genome sequencing and assembly.</title>
        <authorList>
            <person name="Su W."/>
        </authorList>
    </citation>
    <scope>NUCLEOTIDE SEQUENCE [LARGE SCALE GENOMIC DNA]</scope>
    <source>
        <strain evidence="18 19">R33</strain>
    </source>
</reference>
<keyword evidence="8 15" id="KW-0812">Transmembrane</keyword>
<evidence type="ECO:0000256" key="12">
    <source>
        <dbReference type="ARBA" id="ARBA00022989"/>
    </source>
</evidence>
<keyword evidence="12 15" id="KW-1133">Transmembrane helix</keyword>
<dbReference type="PANTHER" id="PTHR45436">
    <property type="entry name" value="SENSOR HISTIDINE KINASE YKOH"/>
    <property type="match status" value="1"/>
</dbReference>
<name>A0A229P2F7_9BACL</name>
<feature type="transmembrane region" description="Helical" evidence="15">
    <location>
        <begin position="151"/>
        <end position="174"/>
    </location>
</feature>
<dbReference type="CDD" id="cd00082">
    <property type="entry name" value="HisKA"/>
    <property type="match status" value="1"/>
</dbReference>
<evidence type="ECO:0000256" key="2">
    <source>
        <dbReference type="ARBA" id="ARBA00004651"/>
    </source>
</evidence>
<dbReference type="PRINTS" id="PR00344">
    <property type="entry name" value="BCTRLSENSOR"/>
</dbReference>
<keyword evidence="19" id="KW-1185">Reference proteome</keyword>
<evidence type="ECO:0000256" key="5">
    <source>
        <dbReference type="ARBA" id="ARBA00022475"/>
    </source>
</evidence>